<accession>A0A803K2K2</accession>
<sequence length="781" mass="86837">MDSAVPSLEDVVLGDTGQREEERAMEEDGQEEEDGGDLELNPFDGLPFSSRYYHLLSERHLLPIWDMKAQFLERLQSSNIVLVCGAPGCGKSTQVPQWCAEFALSQRFSCGSIMVSQPHPTAAFSLALRVADEMDLNLGHEVAFSLPQEDCTGPSTILRFSWDSLLLQEMTSNPLLESAGIVVLDEADARSVASDLLLGLLKDVHVQRPEFRLVVVTSPQLEAPLLSFLGEEASVLRVPHTAPVCEVVYRPPVSPDCVLAVSHMVLDIHRRGDPGDVLVFLASEEVSWLPAGLLYCVGAPCVFCAAQLYPTVSNCVLLGIESLFLALQEAYQCSVSLLTESLSLSPSLGNLVPFTLLESSGSEVQCVYEALQGHCGTQRRVFLSQSLSELSFSLPNIRYVIDTGAEQQNMYNPRIRADFQVRRPVSKATAEIRRLRAQATDSVCYRLYSETVYQSQMPDFSPPRILQENLSRLVLLMKRLDIADMGQCDFLDRPAPESLMQALEDLDYLAALDDDGNLSEVGIIMSEIPLDPQISKSILASCEFHCVSEMLTLAAMLSVVPRCFLPGPHTAEVLESRQELQVPEGDHMTLINIYEKYKESDEEWCSRCALCPRALQQAERLRAELLELLQRIELPVSPPNFLSQENTLNIRRSLISGGFLKVARDVDGQGNYLMLTHKHVANLHPFSVYYGCCPPPAWVLYHDFTISQDNCISIATEILPEMLVEFAPQYYLCNLPPSESRDMLMALREKMLEGEDTELDGTEEEAASLDLANEKDLCCVQ</sequence>
<dbReference type="CDD" id="cd18791">
    <property type="entry name" value="SF2_C_RHA"/>
    <property type="match status" value="1"/>
</dbReference>
<name>A0A803K2K2_XENTR</name>
<dbReference type="PANTHER" id="PTHR18934:SF108">
    <property type="entry name" value="ATP-DEPENDENT RNA HELICASE DQX1"/>
    <property type="match status" value="1"/>
</dbReference>
<evidence type="ECO:0000256" key="3">
    <source>
        <dbReference type="SAM" id="MobiDB-lite"/>
    </source>
</evidence>
<dbReference type="InterPro" id="IPR027417">
    <property type="entry name" value="P-loop_NTPase"/>
</dbReference>
<dbReference type="InterPro" id="IPR011709">
    <property type="entry name" value="DEAD-box_helicase_OB_fold"/>
</dbReference>
<evidence type="ECO:0000256" key="1">
    <source>
        <dbReference type="ARBA" id="ARBA00022741"/>
    </source>
</evidence>
<dbReference type="Gene3D" id="3.40.50.300">
    <property type="entry name" value="P-loop containing nucleotide triphosphate hydrolases"/>
    <property type="match status" value="2"/>
</dbReference>
<keyword evidence="1" id="KW-0547">Nucleotide-binding</keyword>
<dbReference type="InParanoid" id="A0A803K2K2"/>
<keyword evidence="2" id="KW-0067">ATP-binding</keyword>
<protein>
    <submittedName>
        <fullName evidence="5">DEAQ-box RNA dependent ATPase 1</fullName>
    </submittedName>
</protein>
<reference evidence="5" key="2">
    <citation type="submission" date="2021-03" db="UniProtKB">
        <authorList>
            <consortium name="Ensembl"/>
        </authorList>
    </citation>
    <scope>IDENTIFICATION</scope>
</reference>
<reference evidence="5" key="1">
    <citation type="journal article" date="2010" name="Science">
        <title>The genome of the Western clawed frog Xenopus tropicalis.</title>
        <authorList>
            <person name="Hellsten U."/>
            <person name="Harland R.M."/>
            <person name="Gilchrist M.J."/>
            <person name="Hendrix D."/>
            <person name="Jurka J."/>
            <person name="Kapitonov V."/>
            <person name="Ovcharenko I."/>
            <person name="Putnam N.H."/>
            <person name="Shu S."/>
            <person name="Taher L."/>
            <person name="Blitz I.L."/>
            <person name="Blumberg B."/>
            <person name="Dichmann D.S."/>
            <person name="Dubchak I."/>
            <person name="Amaya E."/>
            <person name="Detter J.C."/>
            <person name="Fletcher R."/>
            <person name="Gerhard D.S."/>
            <person name="Goodstein D."/>
            <person name="Graves T."/>
            <person name="Grigoriev I.V."/>
            <person name="Grimwood J."/>
            <person name="Kawashima T."/>
            <person name="Lindquist E."/>
            <person name="Lucas S.M."/>
            <person name="Mead P.E."/>
            <person name="Mitros T."/>
            <person name="Ogino H."/>
            <person name="Ohta Y."/>
            <person name="Poliakov A.V."/>
            <person name="Pollet N."/>
            <person name="Robert J."/>
            <person name="Salamov A."/>
            <person name="Sater A.K."/>
            <person name="Schmutz J."/>
            <person name="Terry A."/>
            <person name="Vize P.D."/>
            <person name="Warren W.C."/>
            <person name="Wells D."/>
            <person name="Wills A."/>
            <person name="Wilson R.K."/>
            <person name="Zimmerman L.B."/>
            <person name="Zorn A.M."/>
            <person name="Grainger R."/>
            <person name="Grammer T."/>
            <person name="Khokha M.K."/>
            <person name="Richardson P.M."/>
            <person name="Rokhsar D.S."/>
        </authorList>
    </citation>
    <scope>NUCLEOTIDE SEQUENCE [LARGE SCALE GENOMIC DNA]</scope>
    <source>
        <strain evidence="5">Nigerian</strain>
    </source>
</reference>
<feature type="compositionally biased region" description="Acidic residues" evidence="3">
    <location>
        <begin position="23"/>
        <end position="37"/>
    </location>
</feature>
<dbReference type="FunCoup" id="A0A803K2K2">
    <property type="interactions" value="17"/>
</dbReference>
<dbReference type="GO" id="GO:0005524">
    <property type="term" value="F:ATP binding"/>
    <property type="evidence" value="ECO:0007669"/>
    <property type="project" value="UniProtKB-KW"/>
</dbReference>
<evidence type="ECO:0000313" key="5">
    <source>
        <dbReference type="Ensembl" id="ENSXETP00000114546"/>
    </source>
</evidence>
<dbReference type="Pfam" id="PF04408">
    <property type="entry name" value="WHD_HA2"/>
    <property type="match status" value="1"/>
</dbReference>
<dbReference type="Ensembl" id="ENSXETT00000106848">
    <property type="protein sequence ID" value="ENSXETP00000114546"/>
    <property type="gene ID" value="ENSXETG00000044456"/>
</dbReference>
<evidence type="ECO:0000259" key="4">
    <source>
        <dbReference type="SMART" id="SM00847"/>
    </source>
</evidence>
<feature type="region of interest" description="Disordered" evidence="3">
    <location>
        <begin position="1"/>
        <end position="39"/>
    </location>
</feature>
<evidence type="ECO:0000256" key="2">
    <source>
        <dbReference type="ARBA" id="ARBA00022840"/>
    </source>
</evidence>
<organism evidence="5">
    <name type="scientific">Xenopus tropicalis</name>
    <name type="common">Western clawed frog</name>
    <name type="synonym">Silurana tropicalis</name>
    <dbReference type="NCBI Taxonomy" id="8364"/>
    <lineage>
        <taxon>Eukaryota</taxon>
        <taxon>Metazoa</taxon>
        <taxon>Chordata</taxon>
        <taxon>Craniata</taxon>
        <taxon>Vertebrata</taxon>
        <taxon>Euteleostomi</taxon>
        <taxon>Amphibia</taxon>
        <taxon>Batrachia</taxon>
        <taxon>Anura</taxon>
        <taxon>Pipoidea</taxon>
        <taxon>Pipidae</taxon>
        <taxon>Xenopodinae</taxon>
        <taxon>Xenopus</taxon>
        <taxon>Silurana</taxon>
    </lineage>
</organism>
<dbReference type="Pfam" id="PF07717">
    <property type="entry name" value="OB_NTP_bind"/>
    <property type="match status" value="1"/>
</dbReference>
<dbReference type="SMART" id="SM00847">
    <property type="entry name" value="HA2"/>
    <property type="match status" value="1"/>
</dbReference>
<dbReference type="Pfam" id="PF21010">
    <property type="entry name" value="HA2_C"/>
    <property type="match status" value="1"/>
</dbReference>
<dbReference type="PANTHER" id="PTHR18934">
    <property type="entry name" value="ATP-DEPENDENT RNA HELICASE"/>
    <property type="match status" value="1"/>
</dbReference>
<dbReference type="SUPFAM" id="SSF52540">
    <property type="entry name" value="P-loop containing nucleoside triphosphate hydrolases"/>
    <property type="match status" value="1"/>
</dbReference>
<dbReference type="GeneTree" id="ENSGT00940000159579"/>
<gene>
    <name evidence="5" type="primary">dqx1</name>
</gene>
<dbReference type="InterPro" id="IPR007502">
    <property type="entry name" value="Helicase-assoc_dom"/>
</dbReference>
<proteinExistence type="predicted"/>
<dbReference type="AlphaFoldDB" id="A0A803K2K2"/>
<feature type="domain" description="Helicase-associated" evidence="4">
    <location>
        <begin position="501"/>
        <end position="591"/>
    </location>
</feature>
<dbReference type="Gene3D" id="1.20.120.1080">
    <property type="match status" value="1"/>
</dbReference>
<dbReference type="InterPro" id="IPR048333">
    <property type="entry name" value="HA2_WH"/>
</dbReference>